<evidence type="ECO:0008006" key="3">
    <source>
        <dbReference type="Google" id="ProtNLM"/>
    </source>
</evidence>
<organism evidence="1 2">
    <name type="scientific">Leptidea sinapis</name>
    <dbReference type="NCBI Taxonomy" id="189913"/>
    <lineage>
        <taxon>Eukaryota</taxon>
        <taxon>Metazoa</taxon>
        <taxon>Ecdysozoa</taxon>
        <taxon>Arthropoda</taxon>
        <taxon>Hexapoda</taxon>
        <taxon>Insecta</taxon>
        <taxon>Pterygota</taxon>
        <taxon>Neoptera</taxon>
        <taxon>Endopterygota</taxon>
        <taxon>Lepidoptera</taxon>
        <taxon>Glossata</taxon>
        <taxon>Ditrysia</taxon>
        <taxon>Papilionoidea</taxon>
        <taxon>Pieridae</taxon>
        <taxon>Dismorphiinae</taxon>
        <taxon>Leptidea</taxon>
    </lineage>
</organism>
<proteinExistence type="predicted"/>
<dbReference type="InterPro" id="IPR036691">
    <property type="entry name" value="Endo/exonu/phosph_ase_sf"/>
</dbReference>
<dbReference type="EMBL" id="FZQP02000033">
    <property type="protein sequence ID" value="VVC86866.1"/>
    <property type="molecule type" value="Genomic_DNA"/>
</dbReference>
<name>A0A5E4PPK8_9NEOP</name>
<evidence type="ECO:0000313" key="2">
    <source>
        <dbReference type="Proteomes" id="UP000324832"/>
    </source>
</evidence>
<evidence type="ECO:0000313" key="1">
    <source>
        <dbReference type="EMBL" id="VVC86866.1"/>
    </source>
</evidence>
<dbReference type="Proteomes" id="UP000324832">
    <property type="component" value="Unassembled WGS sequence"/>
</dbReference>
<feature type="non-terminal residue" evidence="1">
    <location>
        <position position="304"/>
    </location>
</feature>
<gene>
    <name evidence="1" type="ORF">LSINAPIS_LOCUS605</name>
</gene>
<dbReference type="AlphaFoldDB" id="A0A5E4PPK8"/>
<keyword evidence="2" id="KW-1185">Reference proteome</keyword>
<accession>A0A5E4PPK8</accession>
<reference evidence="1 2" key="1">
    <citation type="submission" date="2017-07" db="EMBL/GenBank/DDBJ databases">
        <authorList>
            <person name="Talla V."/>
            <person name="Backstrom N."/>
        </authorList>
    </citation>
    <scope>NUCLEOTIDE SEQUENCE [LARGE SCALE GENOMIC DNA]</scope>
</reference>
<dbReference type="SUPFAM" id="SSF56219">
    <property type="entry name" value="DNase I-like"/>
    <property type="match status" value="1"/>
</dbReference>
<sequence length="304" mass="35047">MRDLNYTYRKALSIYLRENGVKKINDHPKEKLNTVTENQSLGRLYKDVIISQPDNRVIQGCLWMSLMMKTKVSKSPPDITFVSSNIAVKFDWKVMNECLGSDHLCIKMRFNYSDEIKIFETRNIKCANWQKYKNYIKNQFQNLENEENPQVANVSIPMIKVPQNPTDLIPSLSHKVAQRRLALREFRRNAIPNNLNVLEKKHSEARSAIYKARAQDWLEFCDSIDEATTSSSMWCRMSSGKIPEQLRDIKVVIPLLITTRIEISTDDIASSGPLEMFNLNSLVRGIDLADIICVNLSSLKESKK</sequence>
<protein>
    <recommendedName>
        <fullName evidence="3">Endonuclease/exonuclease/phosphatase domain-containing protein</fullName>
    </recommendedName>
</protein>